<evidence type="ECO:0000313" key="10">
    <source>
        <dbReference type="Proteomes" id="UP000010475"/>
    </source>
</evidence>
<dbReference type="InterPro" id="IPR050953">
    <property type="entry name" value="N4_N6_ade-DNA_methylase"/>
</dbReference>
<evidence type="ECO:0000313" key="9">
    <source>
        <dbReference type="EMBL" id="AFZ25186.1"/>
    </source>
</evidence>
<evidence type="ECO:0000256" key="2">
    <source>
        <dbReference type="ARBA" id="ARBA00022603"/>
    </source>
</evidence>
<dbReference type="PANTHER" id="PTHR33841:SF1">
    <property type="entry name" value="DNA METHYLTRANSFERASE A"/>
    <property type="match status" value="1"/>
</dbReference>
<evidence type="ECO:0000256" key="1">
    <source>
        <dbReference type="ARBA" id="ARBA00011900"/>
    </source>
</evidence>
<dbReference type="Pfam" id="PF20465">
    <property type="entry name" value="MmeI_hel"/>
    <property type="match status" value="1"/>
</dbReference>
<evidence type="ECO:0000259" key="6">
    <source>
        <dbReference type="Pfam" id="PF20465"/>
    </source>
</evidence>
<sequence length="895" mass="102964">MAAATPESLAKFVSFCQQHITGQERKEAQTFLDRLFRAFGHEGALEAGANYEEAIKKGSKQGKTGFADLVWKPRVLIEMKKRGEDLSKHYSQAFDYWTRLVPNRPKYVILCNFDEFWIFDFDLQLDTPVDKITLEQLPERAGALVFMELGEKTPVFQNNQVEVTVRAARRMGELLLELEKRGIEKLTAQRFILQCVLAMFAEDRQLLPRDMFISCVQDCMKGASSYDVLGGLFREMNLPGKTPAGRYQGVDYFNGGLFSLIHGIELTREELNFLDVSARENWSKIRPAIFGNLFEGTVDKKERHARGIHYTSEADIMKIVRPTISRYWEERIEAANTIGELSTLQIELQSYRVLDPACGSGNFLYIAYQELKRIEILLLDKIQQRRKSEDKQMQIGLVTPLQFYGMDTNPFAVELARVTLMIARKIAIDNLNLTEPALPLDSLDNNIVCQDALFSEWRQANAIIGNPPFLGGNRIRLDLGDKYAESIFSKFPEVKAQVDICTYWFRLAHENLNGKGRAGLVGTNSISQGNSRYVSLDYITRNGGYIHEAISTQNWSGEAKVHVSLVNWCYEEPSKFYLDYQDVKQISSSLRTTVDVSIATRLKSNLNRCFEGVKPNAKGFVITENQAQYWIKYNDKNKLVIKLFLDAGDLTKVPHGKPSRWVIDFDNMNLEEASDYILPFEHVRVTVKPERENNRESVLRERWWRFKRTHAAMRQALTPLKIYFTVPAHSKWFIFVPSFSNWLPNNSTKVVASDDFYILGILTSKVHRVWVKAQSSTLKGDTRYTHNTCFETFPFPQTPDTKLVNQIRAKAEELHEYRTEQMESKQWGITTLYNKFFNEPTSQLYKLHSQLDKLVMEAYDFNPKDDILEKLLGLNLELAEKEKQGIKIIGPWAPN</sequence>
<dbReference type="Proteomes" id="UP000010475">
    <property type="component" value="Chromosome"/>
</dbReference>
<gene>
    <name evidence="9" type="ORF">Cylst_3015</name>
</gene>
<organism evidence="9 10">
    <name type="scientific">Cylindrospermum stagnale PCC 7417</name>
    <dbReference type="NCBI Taxonomy" id="56107"/>
    <lineage>
        <taxon>Bacteria</taxon>
        <taxon>Bacillati</taxon>
        <taxon>Cyanobacteriota</taxon>
        <taxon>Cyanophyceae</taxon>
        <taxon>Nostocales</taxon>
        <taxon>Nostocaceae</taxon>
        <taxon>Cylindrospermum</taxon>
    </lineage>
</organism>
<feature type="domain" description="MmeI-like helicase spacer" evidence="6">
    <location>
        <begin position="188"/>
        <end position="258"/>
    </location>
</feature>
<dbReference type="EC" id="2.1.1.72" evidence="1"/>
<reference evidence="9 10" key="1">
    <citation type="submission" date="2012-06" db="EMBL/GenBank/DDBJ databases">
        <title>Finished chromosome of genome of Cylindrospermum stagnale PCC 7417.</title>
        <authorList>
            <consortium name="US DOE Joint Genome Institute"/>
            <person name="Gugger M."/>
            <person name="Coursin T."/>
            <person name="Rippka R."/>
            <person name="Tandeau De Marsac N."/>
            <person name="Huntemann M."/>
            <person name="Wei C.-L."/>
            <person name="Han J."/>
            <person name="Detter J.C."/>
            <person name="Han C."/>
            <person name="Tapia R."/>
            <person name="Chen A."/>
            <person name="Kyrpides N."/>
            <person name="Mavromatis K."/>
            <person name="Markowitz V."/>
            <person name="Szeto E."/>
            <person name="Ivanova N."/>
            <person name="Pagani I."/>
            <person name="Pati A."/>
            <person name="Goodwin L."/>
            <person name="Nordberg H.P."/>
            <person name="Cantor M.N."/>
            <person name="Hua S.X."/>
            <person name="Woyke T."/>
            <person name="Kerfeld C.A."/>
        </authorList>
    </citation>
    <scope>NUCLEOTIDE SEQUENCE [LARGE SCALE GENOMIC DNA]</scope>
    <source>
        <strain evidence="9 10">PCC 7417</strain>
    </source>
</reference>
<dbReference type="OrthoDB" id="564694at2"/>
<dbReference type="Gene3D" id="3.40.50.150">
    <property type="entry name" value="Vaccinia Virus protein VP39"/>
    <property type="match status" value="1"/>
</dbReference>
<evidence type="ECO:0000256" key="4">
    <source>
        <dbReference type="ARBA" id="ARBA00047942"/>
    </source>
</evidence>
<keyword evidence="10" id="KW-1185">Reference proteome</keyword>
<dbReference type="RefSeq" id="WP_015208439.1">
    <property type="nucleotide sequence ID" value="NC_019757.1"/>
</dbReference>
<dbReference type="PANTHER" id="PTHR33841">
    <property type="entry name" value="DNA METHYLTRANSFERASE YEEA-RELATED"/>
    <property type="match status" value="1"/>
</dbReference>
<keyword evidence="3" id="KW-0808">Transferase</keyword>
<keyword evidence="2 9" id="KW-0489">Methyltransferase</keyword>
<feature type="domain" description="MmeI-like N-terminal" evidence="5">
    <location>
        <begin position="11"/>
        <end position="181"/>
    </location>
</feature>
<dbReference type="GO" id="GO:0009007">
    <property type="term" value="F:site-specific DNA-methyltransferase (adenine-specific) activity"/>
    <property type="evidence" value="ECO:0007669"/>
    <property type="project" value="UniProtKB-EC"/>
</dbReference>
<evidence type="ECO:0000259" key="8">
    <source>
        <dbReference type="Pfam" id="PF20473"/>
    </source>
</evidence>
<dbReference type="InterPro" id="IPR046817">
    <property type="entry name" value="MmeI_N"/>
</dbReference>
<dbReference type="AlphaFoldDB" id="K9WZG2"/>
<dbReference type="PROSITE" id="PS00092">
    <property type="entry name" value="N6_MTASE"/>
    <property type="match status" value="1"/>
</dbReference>
<dbReference type="REBASE" id="58129">
    <property type="entry name" value="Cst7417ORF3015P"/>
</dbReference>
<dbReference type="KEGG" id="csg:Cylst_3015"/>
<feature type="domain" description="MmeI-like DNA-methyltransferase" evidence="8">
    <location>
        <begin position="335"/>
        <end position="566"/>
    </location>
</feature>
<dbReference type="EMBL" id="CP003642">
    <property type="protein sequence ID" value="AFZ25186.1"/>
    <property type="molecule type" value="Genomic_DNA"/>
</dbReference>
<dbReference type="Pfam" id="PF20473">
    <property type="entry name" value="MmeI_Mtase"/>
    <property type="match status" value="1"/>
</dbReference>
<dbReference type="Pfam" id="PF20466">
    <property type="entry name" value="MmeI_TRD"/>
    <property type="match status" value="1"/>
</dbReference>
<comment type="catalytic activity">
    <reaction evidence="4">
        <text>a 2'-deoxyadenosine in DNA + S-adenosyl-L-methionine = an N(6)-methyl-2'-deoxyadenosine in DNA + S-adenosyl-L-homocysteine + H(+)</text>
        <dbReference type="Rhea" id="RHEA:15197"/>
        <dbReference type="Rhea" id="RHEA-COMP:12418"/>
        <dbReference type="Rhea" id="RHEA-COMP:12419"/>
        <dbReference type="ChEBI" id="CHEBI:15378"/>
        <dbReference type="ChEBI" id="CHEBI:57856"/>
        <dbReference type="ChEBI" id="CHEBI:59789"/>
        <dbReference type="ChEBI" id="CHEBI:90615"/>
        <dbReference type="ChEBI" id="CHEBI:90616"/>
        <dbReference type="EC" id="2.1.1.72"/>
    </reaction>
</comment>
<dbReference type="STRING" id="56107.Cylst_3015"/>
<evidence type="ECO:0000259" key="7">
    <source>
        <dbReference type="Pfam" id="PF20466"/>
    </source>
</evidence>
<dbReference type="Pfam" id="PF20464">
    <property type="entry name" value="MmeI_N"/>
    <property type="match status" value="1"/>
</dbReference>
<name>K9WZG2_9NOST</name>
<protein>
    <recommendedName>
        <fullName evidence="1">site-specific DNA-methyltransferase (adenine-specific)</fullName>
        <ecNumber evidence="1">2.1.1.72</ecNumber>
    </recommendedName>
</protein>
<dbReference type="InterPro" id="IPR029063">
    <property type="entry name" value="SAM-dependent_MTases_sf"/>
</dbReference>
<dbReference type="GO" id="GO:0032259">
    <property type="term" value="P:methylation"/>
    <property type="evidence" value="ECO:0007669"/>
    <property type="project" value="UniProtKB-KW"/>
</dbReference>
<feature type="domain" description="MmeI-like target recognition" evidence="7">
    <location>
        <begin position="597"/>
        <end position="797"/>
    </location>
</feature>
<dbReference type="InterPro" id="IPR002052">
    <property type="entry name" value="DNA_methylase_N6_adenine_CS"/>
</dbReference>
<dbReference type="SUPFAM" id="SSF53335">
    <property type="entry name" value="S-adenosyl-L-methionine-dependent methyltransferases"/>
    <property type="match status" value="1"/>
</dbReference>
<dbReference type="InterPro" id="IPR046819">
    <property type="entry name" value="MmeI_hel"/>
</dbReference>
<dbReference type="GO" id="GO:0003676">
    <property type="term" value="F:nucleic acid binding"/>
    <property type="evidence" value="ECO:0007669"/>
    <property type="project" value="InterPro"/>
</dbReference>
<evidence type="ECO:0000259" key="5">
    <source>
        <dbReference type="Pfam" id="PF20464"/>
    </source>
</evidence>
<dbReference type="eggNOG" id="COG1002">
    <property type="taxonomic scope" value="Bacteria"/>
</dbReference>
<evidence type="ECO:0000256" key="3">
    <source>
        <dbReference type="ARBA" id="ARBA00022679"/>
    </source>
</evidence>
<dbReference type="InterPro" id="IPR046816">
    <property type="entry name" value="MmeI_Mtase"/>
</dbReference>
<accession>K9WZG2</accession>
<dbReference type="InterPro" id="IPR046820">
    <property type="entry name" value="MmeI_TRD"/>
</dbReference>
<dbReference type="PATRIC" id="fig|56107.3.peg.3308"/>
<proteinExistence type="predicted"/>
<dbReference type="HOGENOM" id="CLU_005831_1_1_3"/>